<keyword evidence="1" id="KW-0732">Signal</keyword>
<dbReference type="InterPro" id="IPR036249">
    <property type="entry name" value="Thioredoxin-like_sf"/>
</dbReference>
<evidence type="ECO:0000256" key="1">
    <source>
        <dbReference type="SAM" id="SignalP"/>
    </source>
</evidence>
<dbReference type="PANTHER" id="PTHR36057">
    <property type="match status" value="1"/>
</dbReference>
<evidence type="ECO:0000313" key="2">
    <source>
        <dbReference type="EMBL" id="QCL10032.1"/>
    </source>
</evidence>
<organism evidence="2">
    <name type="scientific">Rhizobium rhizogenes</name>
    <name type="common">Agrobacterium rhizogenes</name>
    <dbReference type="NCBI Taxonomy" id="359"/>
    <lineage>
        <taxon>Bacteria</taxon>
        <taxon>Pseudomonadati</taxon>
        <taxon>Pseudomonadota</taxon>
        <taxon>Alphaproteobacteria</taxon>
        <taxon>Hyphomicrobiales</taxon>
        <taxon>Rhizobiaceae</taxon>
        <taxon>Rhizobium/Agrobacterium group</taxon>
        <taxon>Rhizobium</taxon>
    </lineage>
</organism>
<dbReference type="RefSeq" id="WP_200985198.1">
    <property type="nucleotide sequence ID" value="NZ_MK318974.1"/>
</dbReference>
<accession>A0A7S4ZS78</accession>
<dbReference type="Pfam" id="PF06764">
    <property type="entry name" value="DUF1223"/>
    <property type="match status" value="1"/>
</dbReference>
<dbReference type="SUPFAM" id="SSF52833">
    <property type="entry name" value="Thioredoxin-like"/>
    <property type="match status" value="1"/>
</dbReference>
<dbReference type="AlphaFoldDB" id="A0A7S4ZS78"/>
<proteinExistence type="predicted"/>
<keyword evidence="2" id="KW-0614">Plasmid</keyword>
<geneLocation type="plasmid" evidence="2">
    <name>pColt5.8d</name>
</geneLocation>
<sequence length="233" mass="24755">MKQLTRLLITGAAVCVMASVSHGASSDGRSPTVVELFTSQGCSSCPPANANLIKLSKRDDVLTLSFAVTYWDYLGWKDIFDKQEFTDRQVAYEAPLHQSGPYTPQMVVNGTKTVVGNDLADVTQLLATVSRLKGPSIALSEGGARIGGGEAPGSAADVWLLRYDPNVINVPIARGENAGSTLPHTHVVHALKLLGQWDGKPATFDFSQAPDELRTAILVQEQHGGSILAAATD</sequence>
<name>A0A7S4ZS78_RHIRH</name>
<dbReference type="PANTHER" id="PTHR36057:SF1">
    <property type="entry name" value="LIPOPROTEIN LIPID ATTACHMENT SITE-LIKE PROTEIN, PUTATIVE (DUF1223)-RELATED"/>
    <property type="match status" value="1"/>
</dbReference>
<dbReference type="EMBL" id="MK318974">
    <property type="protein sequence ID" value="QCL10032.1"/>
    <property type="molecule type" value="Genomic_DNA"/>
</dbReference>
<feature type="signal peptide" evidence="1">
    <location>
        <begin position="1"/>
        <end position="23"/>
    </location>
</feature>
<reference evidence="2" key="1">
    <citation type="submission" date="2018-12" db="EMBL/GenBank/DDBJ databases">
        <title>Three Rhizobium rhizogenes strains isolated from the same crown gall tumor carry diverse plasmids.</title>
        <authorList>
            <person name="Pulawska J."/>
            <person name="Kuzmanovic N."/>
        </authorList>
    </citation>
    <scope>NUCLEOTIDE SEQUENCE</scope>
    <source>
        <strain evidence="2">Colt5.8</strain>
        <plasmid evidence="2">pColt5.8d</plasmid>
    </source>
</reference>
<protein>
    <recommendedName>
        <fullName evidence="3">DUF1223 domain-containing protein</fullName>
    </recommendedName>
</protein>
<dbReference type="InterPro" id="IPR010634">
    <property type="entry name" value="DUF1223"/>
</dbReference>
<evidence type="ECO:0008006" key="3">
    <source>
        <dbReference type="Google" id="ProtNLM"/>
    </source>
</evidence>
<gene>
    <name evidence="2" type="ORF">pC5.8d_729</name>
</gene>
<feature type="chain" id="PRO_5030825473" description="DUF1223 domain-containing protein" evidence="1">
    <location>
        <begin position="24"/>
        <end position="233"/>
    </location>
</feature>